<name>A0ABQ8QWU6_FUSEQ</name>
<dbReference type="Proteomes" id="UP001152024">
    <property type="component" value="Unassembled WGS sequence"/>
</dbReference>
<comment type="caution">
    <text evidence="2">The sequence shown here is derived from an EMBL/GenBank/DDBJ whole genome shotgun (WGS) entry which is preliminary data.</text>
</comment>
<protein>
    <submittedName>
        <fullName evidence="2">Uncharacterized protein</fullName>
    </submittedName>
</protein>
<organism evidence="2 3">
    <name type="scientific">Fusarium equiseti</name>
    <name type="common">Fusarium scirpi</name>
    <dbReference type="NCBI Taxonomy" id="61235"/>
    <lineage>
        <taxon>Eukaryota</taxon>
        <taxon>Fungi</taxon>
        <taxon>Dikarya</taxon>
        <taxon>Ascomycota</taxon>
        <taxon>Pezizomycotina</taxon>
        <taxon>Sordariomycetes</taxon>
        <taxon>Hypocreomycetidae</taxon>
        <taxon>Hypocreales</taxon>
        <taxon>Nectriaceae</taxon>
        <taxon>Fusarium</taxon>
        <taxon>Fusarium incarnatum-equiseti species complex</taxon>
    </lineage>
</organism>
<gene>
    <name evidence="2" type="ORF">NW768_011796</name>
</gene>
<accession>A0ABQ8QWU6</accession>
<proteinExistence type="predicted"/>
<sequence>MSSENGSEDLFSALESLSRSIAPHLKTAVFVALVLNQTPIFPDVKSLILSQLSNPLVLIIALYFGSIWSLPNGQPKDETTWTAAFLGPFYALKTVANNVGTYLKGKTNIDERKCMWLTAPVGSLLALAYHLSVYYDFSLPLEPWAQILFVTVTTVVSIFTYLFAPISKVYGPLRFCYLEHAETYWLVLNWWSLTAVLPFFSLQLLPIVIFSLIGVTIGTWVHVYTSYREQVRTITWNVAENAARAKAAADEARDYGAAARKYEEQMVHIAAEARRDALKANSIRISDFYDCAARVWAAVGEATAPAEDAIIKARRVIDAAVACEDATKPDDKNKEENERLATFLRQSAENAHDRAREMVALIRSAQASVRDSESAAKQDAAGRHKADITAETACSAAKSLSDTVAGVQDAERRASWAGGAATRRAEEAVAMATNGEIEEAKKAIAASEAAYQVAEESAKAVREGMEVAQRVVQEWLGRV</sequence>
<reference evidence="2" key="1">
    <citation type="submission" date="2022-09" db="EMBL/GenBank/DDBJ databases">
        <title>Fusarium specimens isolated from Avocado Roots.</title>
        <authorList>
            <person name="Stajich J."/>
            <person name="Roper C."/>
            <person name="Heimlech-Rivalta G."/>
        </authorList>
    </citation>
    <scope>NUCLEOTIDE SEQUENCE</scope>
    <source>
        <strain evidence="2">CF00095</strain>
    </source>
</reference>
<keyword evidence="1" id="KW-0472">Membrane</keyword>
<evidence type="ECO:0000256" key="1">
    <source>
        <dbReference type="SAM" id="Phobius"/>
    </source>
</evidence>
<dbReference type="EMBL" id="JAOQBH010000033">
    <property type="protein sequence ID" value="KAJ4111443.1"/>
    <property type="molecule type" value="Genomic_DNA"/>
</dbReference>
<evidence type="ECO:0000313" key="3">
    <source>
        <dbReference type="Proteomes" id="UP001152024"/>
    </source>
</evidence>
<feature type="transmembrane region" description="Helical" evidence="1">
    <location>
        <begin position="184"/>
        <end position="201"/>
    </location>
</feature>
<feature type="transmembrane region" description="Helical" evidence="1">
    <location>
        <begin position="114"/>
        <end position="132"/>
    </location>
</feature>
<feature type="transmembrane region" description="Helical" evidence="1">
    <location>
        <begin position="52"/>
        <end position="70"/>
    </location>
</feature>
<evidence type="ECO:0000313" key="2">
    <source>
        <dbReference type="EMBL" id="KAJ4111443.1"/>
    </source>
</evidence>
<keyword evidence="1" id="KW-1133">Transmembrane helix</keyword>
<keyword evidence="3" id="KW-1185">Reference proteome</keyword>
<keyword evidence="1" id="KW-0812">Transmembrane</keyword>
<feature type="transmembrane region" description="Helical" evidence="1">
    <location>
        <begin position="144"/>
        <end position="164"/>
    </location>
</feature>